<accession>A0ACB8D3Q5</accession>
<sequence>METAIAILCVVASVTSSVLSMPEALVSYNRVQERMRQLAEDFNALEGQNVYCDMDTDGGGWTVIQRRGQYGNPVFNFYRNWTEYANGFGNPAEEYWIGTTRSLKVREKEYFGS</sequence>
<name>A0ACB8D3Q5_DERSI</name>
<dbReference type="EMBL" id="CM023472">
    <property type="protein sequence ID" value="KAH7959104.1"/>
    <property type="molecule type" value="Genomic_DNA"/>
</dbReference>
<dbReference type="Proteomes" id="UP000821865">
    <property type="component" value="Chromosome 3"/>
</dbReference>
<keyword evidence="2" id="KW-1185">Reference proteome</keyword>
<evidence type="ECO:0000313" key="1">
    <source>
        <dbReference type="EMBL" id="KAH7959104.1"/>
    </source>
</evidence>
<proteinExistence type="predicted"/>
<organism evidence="1 2">
    <name type="scientific">Dermacentor silvarum</name>
    <name type="common">Tick</name>
    <dbReference type="NCBI Taxonomy" id="543639"/>
    <lineage>
        <taxon>Eukaryota</taxon>
        <taxon>Metazoa</taxon>
        <taxon>Ecdysozoa</taxon>
        <taxon>Arthropoda</taxon>
        <taxon>Chelicerata</taxon>
        <taxon>Arachnida</taxon>
        <taxon>Acari</taxon>
        <taxon>Parasitiformes</taxon>
        <taxon>Ixodida</taxon>
        <taxon>Ixodoidea</taxon>
        <taxon>Ixodidae</taxon>
        <taxon>Rhipicephalinae</taxon>
        <taxon>Dermacentor</taxon>
    </lineage>
</organism>
<reference evidence="1" key="1">
    <citation type="submission" date="2020-05" db="EMBL/GenBank/DDBJ databases">
        <title>Large-scale comparative analyses of tick genomes elucidate their genetic diversity and vector capacities.</title>
        <authorList>
            <person name="Jia N."/>
            <person name="Wang J."/>
            <person name="Shi W."/>
            <person name="Du L."/>
            <person name="Sun Y."/>
            <person name="Zhan W."/>
            <person name="Jiang J."/>
            <person name="Wang Q."/>
            <person name="Zhang B."/>
            <person name="Ji P."/>
            <person name="Sakyi L.B."/>
            <person name="Cui X."/>
            <person name="Yuan T."/>
            <person name="Jiang B."/>
            <person name="Yang W."/>
            <person name="Lam T.T.-Y."/>
            <person name="Chang Q."/>
            <person name="Ding S."/>
            <person name="Wang X."/>
            <person name="Zhu J."/>
            <person name="Ruan X."/>
            <person name="Zhao L."/>
            <person name="Wei J."/>
            <person name="Que T."/>
            <person name="Du C."/>
            <person name="Cheng J."/>
            <person name="Dai P."/>
            <person name="Han X."/>
            <person name="Huang E."/>
            <person name="Gao Y."/>
            <person name="Liu J."/>
            <person name="Shao H."/>
            <person name="Ye R."/>
            <person name="Li L."/>
            <person name="Wei W."/>
            <person name="Wang X."/>
            <person name="Wang C."/>
            <person name="Yang T."/>
            <person name="Huo Q."/>
            <person name="Li W."/>
            <person name="Guo W."/>
            <person name="Chen H."/>
            <person name="Zhou L."/>
            <person name="Ni X."/>
            <person name="Tian J."/>
            <person name="Zhou Y."/>
            <person name="Sheng Y."/>
            <person name="Liu T."/>
            <person name="Pan Y."/>
            <person name="Xia L."/>
            <person name="Li J."/>
            <person name="Zhao F."/>
            <person name="Cao W."/>
        </authorList>
    </citation>
    <scope>NUCLEOTIDE SEQUENCE</scope>
    <source>
        <strain evidence="1">Dsil-2018</strain>
    </source>
</reference>
<comment type="caution">
    <text evidence="1">The sequence shown here is derived from an EMBL/GenBank/DDBJ whole genome shotgun (WGS) entry which is preliminary data.</text>
</comment>
<evidence type="ECO:0000313" key="2">
    <source>
        <dbReference type="Proteomes" id="UP000821865"/>
    </source>
</evidence>
<gene>
    <name evidence="1" type="ORF">HPB49_008252</name>
</gene>
<protein>
    <submittedName>
        <fullName evidence="1">Uncharacterized protein</fullName>
    </submittedName>
</protein>